<reference evidence="20" key="1">
    <citation type="submission" date="2011-02" db="EMBL/GenBank/DDBJ databases">
        <title>The Genome Sequence of Capsaspora owczarzaki ATCC 30864.</title>
        <authorList>
            <person name="Russ C."/>
            <person name="Cuomo C."/>
            <person name="Burger G."/>
            <person name="Gray M.W."/>
            <person name="Holland P.W.H."/>
            <person name="King N."/>
            <person name="Lang F.B.F."/>
            <person name="Roger A.J."/>
            <person name="Ruiz-Trillo I."/>
            <person name="Young S.K."/>
            <person name="Zeng Q."/>
            <person name="Gargeya S."/>
            <person name="Alvarado L."/>
            <person name="Berlin A."/>
            <person name="Chapman S.B."/>
            <person name="Chen Z."/>
            <person name="Freedman E."/>
            <person name="Gellesch M."/>
            <person name="Goldberg J."/>
            <person name="Griggs A."/>
            <person name="Gujja S."/>
            <person name="Heilman E."/>
            <person name="Heiman D."/>
            <person name="Howarth C."/>
            <person name="Mehta T."/>
            <person name="Neiman D."/>
            <person name="Pearson M."/>
            <person name="Roberts A."/>
            <person name="Saif S."/>
            <person name="Shea T."/>
            <person name="Shenoy N."/>
            <person name="Sisk P."/>
            <person name="Stolte C."/>
            <person name="Sykes S."/>
            <person name="White J."/>
            <person name="Yandava C."/>
            <person name="Haas B."/>
            <person name="Nusbaum C."/>
            <person name="Birren B."/>
        </authorList>
    </citation>
    <scope>NUCLEOTIDE SEQUENCE</scope>
    <source>
        <strain evidence="20">ATCC 30864</strain>
    </source>
</reference>
<organism evidence="19 20">
    <name type="scientific">Capsaspora owczarzaki (strain ATCC 30864)</name>
    <dbReference type="NCBI Taxonomy" id="595528"/>
    <lineage>
        <taxon>Eukaryota</taxon>
        <taxon>Filasterea</taxon>
        <taxon>Capsaspora</taxon>
    </lineage>
</organism>
<keyword evidence="8" id="KW-0999">Mitochondrion inner membrane</keyword>
<evidence type="ECO:0000256" key="1">
    <source>
        <dbReference type="ARBA" id="ARBA00003195"/>
    </source>
</evidence>
<dbReference type="STRING" id="595528.A0A0D2WPX9"/>
<keyword evidence="7 18" id="KW-0812">Transmembrane</keyword>
<proteinExistence type="inferred from homology"/>
<evidence type="ECO:0000256" key="15">
    <source>
        <dbReference type="ARBA" id="ARBA00031387"/>
    </source>
</evidence>
<dbReference type="PhylomeDB" id="A0A0D2WPX9"/>
<dbReference type="AlphaFoldDB" id="A0A0D2WPX9"/>
<evidence type="ECO:0000313" key="20">
    <source>
        <dbReference type="Proteomes" id="UP000008743"/>
    </source>
</evidence>
<evidence type="ECO:0000256" key="18">
    <source>
        <dbReference type="SAM" id="Phobius"/>
    </source>
</evidence>
<name>A0A0D2WPX9_CAPO3</name>
<evidence type="ECO:0000256" key="17">
    <source>
        <dbReference type="SAM" id="MobiDB-lite"/>
    </source>
</evidence>
<comment type="function">
    <text evidence="1">Accessory subunit of the mitochondrial membrane respiratory chain NADH dehydrogenase (Complex I), that is believed not to be involved in catalysis. Complex I functions in the transfer of electrons from NADH to the respiratory chain. The immediate electron acceptor for the enzyme is believed to be ubiquinone.</text>
</comment>
<sequence>MFALRRVPALLAAASTSTPAPPAAAVRLSARSLSSQVPAARGGGGHGHGHGHGRPLDPAREYPNGFLFNEKPGPRAKWQDWEPAWYIGMIGGLVLFGVVTYYRPDTDPTVKARAIALERLREQNPDAVHEESEAAAPAHH</sequence>
<evidence type="ECO:0000256" key="2">
    <source>
        <dbReference type="ARBA" id="ARBA00004434"/>
    </source>
</evidence>
<comment type="subcellular location">
    <subcellularLocation>
        <location evidence="2">Mitochondrion inner membrane</location>
        <topology evidence="2">Single-pass membrane protein</topology>
    </subcellularLocation>
</comment>
<dbReference type="InParanoid" id="A0A0D2WPX9"/>
<feature type="region of interest" description="Disordered" evidence="17">
    <location>
        <begin position="35"/>
        <end position="59"/>
    </location>
</feature>
<gene>
    <name evidence="19" type="ORF">CAOG_003768</name>
</gene>
<keyword evidence="12" id="KW-0496">Mitochondrion</keyword>
<keyword evidence="13 18" id="KW-0472">Membrane</keyword>
<dbReference type="Pfam" id="PF10183">
    <property type="entry name" value="ESSS"/>
    <property type="match status" value="1"/>
</dbReference>
<evidence type="ECO:0000256" key="6">
    <source>
        <dbReference type="ARBA" id="ARBA00022660"/>
    </source>
</evidence>
<accession>A0A0D2WPX9</accession>
<evidence type="ECO:0000256" key="9">
    <source>
        <dbReference type="ARBA" id="ARBA00022946"/>
    </source>
</evidence>
<dbReference type="GO" id="GO:0005743">
    <property type="term" value="C:mitochondrial inner membrane"/>
    <property type="evidence" value="ECO:0007669"/>
    <property type="project" value="UniProtKB-SubCell"/>
</dbReference>
<dbReference type="OrthoDB" id="5571606at2759"/>
<evidence type="ECO:0000256" key="8">
    <source>
        <dbReference type="ARBA" id="ARBA00022792"/>
    </source>
</evidence>
<comment type="similarity">
    <text evidence="3">Belongs to the complex I NDUFB11 subunit family.</text>
</comment>
<keyword evidence="6" id="KW-0679">Respiratory chain</keyword>
<evidence type="ECO:0000256" key="3">
    <source>
        <dbReference type="ARBA" id="ARBA00008915"/>
    </source>
</evidence>
<dbReference type="EMBL" id="KE346364">
    <property type="protein sequence ID" value="KJE92878.1"/>
    <property type="molecule type" value="Genomic_DNA"/>
</dbReference>
<dbReference type="PANTHER" id="PTHR40637">
    <property type="entry name" value="ESSS SUBUNIT OF NADH:UBIQUINONE OXIDOREDUCTASE (COMPLEX I) PROTEIN"/>
    <property type="match status" value="1"/>
</dbReference>
<evidence type="ECO:0000256" key="11">
    <source>
        <dbReference type="ARBA" id="ARBA00022989"/>
    </source>
</evidence>
<keyword evidence="5" id="KW-0813">Transport</keyword>
<keyword evidence="10" id="KW-0249">Electron transport</keyword>
<evidence type="ECO:0000256" key="4">
    <source>
        <dbReference type="ARBA" id="ARBA00018632"/>
    </source>
</evidence>
<comment type="subunit">
    <text evidence="16">Complex I is composed of 45 different subunits. Interacts with BCAP31.</text>
</comment>
<evidence type="ECO:0000256" key="14">
    <source>
        <dbReference type="ARBA" id="ARBA00030753"/>
    </source>
</evidence>
<evidence type="ECO:0000256" key="5">
    <source>
        <dbReference type="ARBA" id="ARBA00022448"/>
    </source>
</evidence>
<evidence type="ECO:0000256" key="7">
    <source>
        <dbReference type="ARBA" id="ARBA00022692"/>
    </source>
</evidence>
<keyword evidence="20" id="KW-1185">Reference proteome</keyword>
<evidence type="ECO:0000256" key="12">
    <source>
        <dbReference type="ARBA" id="ARBA00023128"/>
    </source>
</evidence>
<keyword evidence="9" id="KW-0809">Transit peptide</keyword>
<keyword evidence="11 18" id="KW-1133">Transmembrane helix</keyword>
<dbReference type="RefSeq" id="XP_004363496.1">
    <property type="nucleotide sequence ID" value="XM_004363439.2"/>
</dbReference>
<dbReference type="PANTHER" id="PTHR40637:SF1">
    <property type="entry name" value="ESSS SUBUNIT OF NADH:UBIQUINONE OXIDOREDUCTASE (COMPLEX I) PROTEIN"/>
    <property type="match status" value="1"/>
</dbReference>
<evidence type="ECO:0000256" key="13">
    <source>
        <dbReference type="ARBA" id="ARBA00023136"/>
    </source>
</evidence>
<evidence type="ECO:0000256" key="16">
    <source>
        <dbReference type="ARBA" id="ARBA00046528"/>
    </source>
</evidence>
<dbReference type="InterPro" id="IPR019329">
    <property type="entry name" value="NADH_UbQ_OxRdtase_ESSS_su"/>
</dbReference>
<evidence type="ECO:0000256" key="10">
    <source>
        <dbReference type="ARBA" id="ARBA00022982"/>
    </source>
</evidence>
<dbReference type="Proteomes" id="UP000008743">
    <property type="component" value="Unassembled WGS sequence"/>
</dbReference>
<evidence type="ECO:0000313" key="19">
    <source>
        <dbReference type="EMBL" id="KJE92878.1"/>
    </source>
</evidence>
<feature type="transmembrane region" description="Helical" evidence="18">
    <location>
        <begin position="84"/>
        <end position="102"/>
    </location>
</feature>
<protein>
    <recommendedName>
        <fullName evidence="4">NADH dehydrogenase [ubiquinone] 1 beta subcomplex subunit 11, mitochondrial</fullName>
    </recommendedName>
    <alternativeName>
        <fullName evidence="15">Complex I-ESSS</fullName>
    </alternativeName>
    <alternativeName>
        <fullName evidence="14">NADH-ubiquinone oxidoreductase ESSS subunit</fullName>
    </alternativeName>
</protein>